<comment type="caution">
    <text evidence="1">The sequence shown here is derived from an EMBL/GenBank/DDBJ whole genome shotgun (WGS) entry which is preliminary data.</text>
</comment>
<accession>A0ABQ7UC52</accession>
<gene>
    <name evidence="1" type="ORF">KY290_031278</name>
</gene>
<evidence type="ECO:0000313" key="2">
    <source>
        <dbReference type="Proteomes" id="UP000826656"/>
    </source>
</evidence>
<dbReference type="Proteomes" id="UP000826656">
    <property type="component" value="Unassembled WGS sequence"/>
</dbReference>
<organism evidence="1 2">
    <name type="scientific">Solanum tuberosum</name>
    <name type="common">Potato</name>
    <dbReference type="NCBI Taxonomy" id="4113"/>
    <lineage>
        <taxon>Eukaryota</taxon>
        <taxon>Viridiplantae</taxon>
        <taxon>Streptophyta</taxon>
        <taxon>Embryophyta</taxon>
        <taxon>Tracheophyta</taxon>
        <taxon>Spermatophyta</taxon>
        <taxon>Magnoliopsida</taxon>
        <taxon>eudicotyledons</taxon>
        <taxon>Gunneridae</taxon>
        <taxon>Pentapetalae</taxon>
        <taxon>asterids</taxon>
        <taxon>lamiids</taxon>
        <taxon>Solanales</taxon>
        <taxon>Solanaceae</taxon>
        <taxon>Solanoideae</taxon>
        <taxon>Solaneae</taxon>
        <taxon>Solanum</taxon>
    </lineage>
</organism>
<sequence>MTNGSIFNPFYNHIQQHSSGKPSKSHLGETNFKQRFECDIGIVLVLRCDVDLEIRRVTEFLKELSAVATGGSGGKNKMVQLHKLEEFKLHAYEN</sequence>
<protein>
    <submittedName>
        <fullName evidence="1">Uncharacterized protein</fullName>
    </submittedName>
</protein>
<name>A0ABQ7UC52_SOLTU</name>
<proteinExistence type="predicted"/>
<keyword evidence="2" id="KW-1185">Reference proteome</keyword>
<evidence type="ECO:0000313" key="1">
    <source>
        <dbReference type="EMBL" id="KAH0743285.1"/>
    </source>
</evidence>
<reference evidence="1 2" key="1">
    <citation type="journal article" date="2021" name="bioRxiv">
        <title>Chromosome-scale and haplotype-resolved genome assembly of a tetraploid potato cultivar.</title>
        <authorList>
            <person name="Sun H."/>
            <person name="Jiao W.-B."/>
            <person name="Krause K."/>
            <person name="Campoy J.A."/>
            <person name="Goel M."/>
            <person name="Folz-Donahue K."/>
            <person name="Kukat C."/>
            <person name="Huettel B."/>
            <person name="Schneeberger K."/>
        </authorList>
    </citation>
    <scope>NUCLEOTIDE SEQUENCE [LARGE SCALE GENOMIC DNA]</scope>
    <source>
        <strain evidence="1">SolTubOtavaFocal</strain>
        <tissue evidence="1">Leaves</tissue>
    </source>
</reference>
<dbReference type="EMBL" id="JAIVGD010000023">
    <property type="protein sequence ID" value="KAH0743285.1"/>
    <property type="molecule type" value="Genomic_DNA"/>
</dbReference>